<dbReference type="InterPro" id="IPR050566">
    <property type="entry name" value="Deoxyribonucleoside_kinase"/>
</dbReference>
<dbReference type="SUPFAM" id="SSF52540">
    <property type="entry name" value="P-loop containing nucleoside triphosphate hydrolases"/>
    <property type="match status" value="1"/>
</dbReference>
<name>A0A545STM9_9GAMM</name>
<evidence type="ECO:0000256" key="1">
    <source>
        <dbReference type="PIRSR" id="PIRSR000705-1"/>
    </source>
</evidence>
<evidence type="ECO:0000313" key="4">
    <source>
        <dbReference type="EMBL" id="TQV68298.1"/>
    </source>
</evidence>
<gene>
    <name evidence="4" type="ORF">FKG94_23710</name>
</gene>
<keyword evidence="2" id="KW-0067">ATP-binding</keyword>
<dbReference type="InterPro" id="IPR002624">
    <property type="entry name" value="DCK/DGK"/>
</dbReference>
<dbReference type="Gene3D" id="3.40.50.300">
    <property type="entry name" value="P-loop containing nucleotide triphosphate hydrolases"/>
    <property type="match status" value="1"/>
</dbReference>
<dbReference type="InterPro" id="IPR027417">
    <property type="entry name" value="P-loop_NTPase"/>
</dbReference>
<reference evidence="4 5" key="1">
    <citation type="submission" date="2019-06" db="EMBL/GenBank/DDBJ databases">
        <title>Whole genome sequence for Cellvibrionaceae sp. R142.</title>
        <authorList>
            <person name="Wang G."/>
        </authorList>
    </citation>
    <scope>NUCLEOTIDE SEQUENCE [LARGE SCALE GENOMIC DNA]</scope>
    <source>
        <strain evidence="4 5">R142</strain>
    </source>
</reference>
<dbReference type="OrthoDB" id="9776634at2"/>
<dbReference type="PIRSF" id="PIRSF000705">
    <property type="entry name" value="DNK"/>
    <property type="match status" value="1"/>
</dbReference>
<dbReference type="GO" id="GO:0005524">
    <property type="term" value="F:ATP binding"/>
    <property type="evidence" value="ECO:0007669"/>
    <property type="project" value="UniProtKB-KW"/>
</dbReference>
<feature type="active site" description="Proton acceptor" evidence="1">
    <location>
        <position position="100"/>
    </location>
</feature>
<dbReference type="AlphaFoldDB" id="A0A545STM9"/>
<feature type="binding site" evidence="2">
    <location>
        <begin position="152"/>
        <end position="156"/>
    </location>
    <ligand>
        <name>ATP</name>
        <dbReference type="ChEBI" id="CHEBI:30616"/>
    </ligand>
</feature>
<dbReference type="PANTHER" id="PTHR10513">
    <property type="entry name" value="DEOXYNUCLEOSIDE KINASE"/>
    <property type="match status" value="1"/>
</dbReference>
<evidence type="ECO:0000256" key="2">
    <source>
        <dbReference type="PIRSR" id="PIRSR000705-3"/>
    </source>
</evidence>
<dbReference type="Pfam" id="PF01712">
    <property type="entry name" value="dNK"/>
    <property type="match status" value="1"/>
</dbReference>
<evidence type="ECO:0000259" key="3">
    <source>
        <dbReference type="Pfam" id="PF01712"/>
    </source>
</evidence>
<feature type="domain" description="Deoxynucleoside kinase" evidence="3">
    <location>
        <begin position="22"/>
        <end position="211"/>
    </location>
</feature>
<dbReference type="InterPro" id="IPR031314">
    <property type="entry name" value="DNK_dom"/>
</dbReference>
<dbReference type="EMBL" id="VHSG01000028">
    <property type="protein sequence ID" value="TQV68298.1"/>
    <property type="molecule type" value="Genomic_DNA"/>
</dbReference>
<proteinExistence type="predicted"/>
<dbReference type="CDD" id="cd01673">
    <property type="entry name" value="dNK"/>
    <property type="match status" value="1"/>
</dbReference>
<feature type="binding site" evidence="2">
    <location>
        <begin position="26"/>
        <end position="34"/>
    </location>
    <ligand>
        <name>ATP</name>
        <dbReference type="ChEBI" id="CHEBI:30616"/>
    </ligand>
</feature>
<keyword evidence="2" id="KW-0547">Nucleotide-binding</keyword>
<accession>A0A545STM9</accession>
<dbReference type="PANTHER" id="PTHR10513:SF46">
    <property type="entry name" value="DEOXYGUANOSINE KINASE"/>
    <property type="match status" value="1"/>
</dbReference>
<keyword evidence="4" id="KW-0418">Kinase</keyword>
<keyword evidence="5" id="KW-1185">Reference proteome</keyword>
<keyword evidence="4" id="KW-0808">Transferase</keyword>
<dbReference type="Proteomes" id="UP000319732">
    <property type="component" value="Unassembled WGS sequence"/>
</dbReference>
<sequence>MAVDYGFDLHFDFSGIALPRYIAIEGPIGVGKTTLAKHLAHTFNYETLLEQAEANPFLERFYTDPRASALPTQLFFLFQRSKQLQALRQADMFAPVRVADFLLEKDPLFAQVTLDDDELRLYNQVYEQITVDAPTPDLVIFLQAPIDILLDRIRKRGVAAERHIDADYLASLNDAYTRFFHYYDSAPLLIVNATEIDLAGNAEHYAQLVEYMLTINSGRHYYNPHHNQSRG</sequence>
<evidence type="ECO:0000313" key="5">
    <source>
        <dbReference type="Proteomes" id="UP000319732"/>
    </source>
</evidence>
<organism evidence="4 5">
    <name type="scientific">Exilibacterium tricleocarpae</name>
    <dbReference type="NCBI Taxonomy" id="2591008"/>
    <lineage>
        <taxon>Bacteria</taxon>
        <taxon>Pseudomonadati</taxon>
        <taxon>Pseudomonadota</taxon>
        <taxon>Gammaproteobacteria</taxon>
        <taxon>Cellvibrionales</taxon>
        <taxon>Cellvibrionaceae</taxon>
        <taxon>Exilibacterium</taxon>
    </lineage>
</organism>
<dbReference type="RefSeq" id="WP_142929431.1">
    <property type="nucleotide sequence ID" value="NZ_ML660106.1"/>
</dbReference>
<protein>
    <submittedName>
        <fullName evidence="4">Deoxynucleoside kinase</fullName>
    </submittedName>
</protein>
<dbReference type="GO" id="GO:0005737">
    <property type="term" value="C:cytoplasm"/>
    <property type="evidence" value="ECO:0007669"/>
    <property type="project" value="TreeGrafter"/>
</dbReference>
<dbReference type="GO" id="GO:0019136">
    <property type="term" value="F:deoxynucleoside kinase activity"/>
    <property type="evidence" value="ECO:0007669"/>
    <property type="project" value="InterPro"/>
</dbReference>
<comment type="caution">
    <text evidence="4">The sequence shown here is derived from an EMBL/GenBank/DDBJ whole genome shotgun (WGS) entry which is preliminary data.</text>
</comment>